<proteinExistence type="predicted"/>
<feature type="transmembrane region" description="Helical" evidence="1">
    <location>
        <begin position="369"/>
        <end position="392"/>
    </location>
</feature>
<evidence type="ECO:0000313" key="2">
    <source>
        <dbReference type="EMBL" id="KAK9907992.1"/>
    </source>
</evidence>
<feature type="transmembrane region" description="Helical" evidence="1">
    <location>
        <begin position="314"/>
        <end position="333"/>
    </location>
</feature>
<name>A0ABR2YM07_9CHLO</name>
<gene>
    <name evidence="2" type="ORF">WJX75_001141</name>
</gene>
<dbReference type="Pfam" id="PF05684">
    <property type="entry name" value="DUF819"/>
    <property type="match status" value="1"/>
</dbReference>
<organism evidence="2 3">
    <name type="scientific">Coccomyxa subellipsoidea</name>
    <dbReference type="NCBI Taxonomy" id="248742"/>
    <lineage>
        <taxon>Eukaryota</taxon>
        <taxon>Viridiplantae</taxon>
        <taxon>Chlorophyta</taxon>
        <taxon>core chlorophytes</taxon>
        <taxon>Trebouxiophyceae</taxon>
        <taxon>Trebouxiophyceae incertae sedis</taxon>
        <taxon>Coccomyxaceae</taxon>
        <taxon>Coccomyxa</taxon>
    </lineage>
</organism>
<dbReference type="PANTHER" id="PTHR34289:SF3">
    <property type="entry name" value="PROTEIN, PUTATIVE (DUF819)-RELATED"/>
    <property type="match status" value="1"/>
</dbReference>
<comment type="caution">
    <text evidence="2">The sequence shown here is derived from an EMBL/GenBank/DDBJ whole genome shotgun (WGS) entry which is preliminary data.</text>
</comment>
<feature type="transmembrane region" description="Helical" evidence="1">
    <location>
        <begin position="115"/>
        <end position="134"/>
    </location>
</feature>
<feature type="transmembrane region" description="Helical" evidence="1">
    <location>
        <begin position="227"/>
        <end position="245"/>
    </location>
</feature>
<feature type="transmembrane region" description="Helical" evidence="1">
    <location>
        <begin position="285"/>
        <end position="302"/>
    </location>
</feature>
<protein>
    <recommendedName>
        <fullName evidence="4">DUF819-domain-containing protein</fullName>
    </recommendedName>
</protein>
<keyword evidence="3" id="KW-1185">Reference proteome</keyword>
<evidence type="ECO:0008006" key="4">
    <source>
        <dbReference type="Google" id="ProtNLM"/>
    </source>
</evidence>
<keyword evidence="1" id="KW-0472">Membrane</keyword>
<feature type="transmembrane region" description="Helical" evidence="1">
    <location>
        <begin position="251"/>
        <end position="273"/>
    </location>
</feature>
<feature type="transmembrane region" description="Helical" evidence="1">
    <location>
        <begin position="58"/>
        <end position="80"/>
    </location>
</feature>
<keyword evidence="1" id="KW-0812">Transmembrane</keyword>
<dbReference type="InterPro" id="IPR008537">
    <property type="entry name" value="DUF819"/>
</dbReference>
<evidence type="ECO:0000256" key="1">
    <source>
        <dbReference type="SAM" id="Phobius"/>
    </source>
</evidence>
<accession>A0ABR2YM07</accession>
<feature type="transmembrane region" description="Helical" evidence="1">
    <location>
        <begin position="24"/>
        <end position="46"/>
    </location>
</feature>
<keyword evidence="1" id="KW-1133">Transmembrane helix</keyword>
<dbReference type="EMBL" id="JALJOT010000008">
    <property type="protein sequence ID" value="KAK9907992.1"/>
    <property type="molecule type" value="Genomic_DNA"/>
</dbReference>
<sequence>MMVYSGDFLRCRLATKAALVLPQLLPATTVQGVWTALIIAAAAGLWSERTRIGKELSGPLVSTLIGLLFSNLGLVGGANAGTVYDTVNKFILPLAIPLLLYSADLRRVFKETGRLLIAFIIGAFATVVGTIAAFKLVPLAALGAQDSWKIASALAARHIGGAINYVAVAETLQVSPSAQMAGLAADNLLCAVYFTTIFNLARKIPPESASMSQASNGGKASSEGIQVLEATTGIALSAILCYLGQQLAVAIGFPSASISIITLLTVALATVFPDQLKPLVASSEGIAFILLQIFFAAVGASGEIKAVLTTAPSLFLFCFLQIAIHLGIILGVGRAAGFARKDLLLASNANVGGPSTAGGMAAAKGWQSLLVPALLIGTFGYSCATFVALVLGTTVLRGMVVV</sequence>
<evidence type="ECO:0000313" key="3">
    <source>
        <dbReference type="Proteomes" id="UP001491310"/>
    </source>
</evidence>
<dbReference type="PANTHER" id="PTHR34289">
    <property type="entry name" value="PROTEIN, PUTATIVE (DUF819)-RELATED"/>
    <property type="match status" value="1"/>
</dbReference>
<dbReference type="Proteomes" id="UP001491310">
    <property type="component" value="Unassembled WGS sequence"/>
</dbReference>
<reference evidence="2 3" key="1">
    <citation type="journal article" date="2024" name="Nat. Commun.">
        <title>Phylogenomics reveals the evolutionary origins of lichenization in chlorophyte algae.</title>
        <authorList>
            <person name="Puginier C."/>
            <person name="Libourel C."/>
            <person name="Otte J."/>
            <person name="Skaloud P."/>
            <person name="Haon M."/>
            <person name="Grisel S."/>
            <person name="Petersen M."/>
            <person name="Berrin J.G."/>
            <person name="Delaux P.M."/>
            <person name="Dal Grande F."/>
            <person name="Keller J."/>
        </authorList>
    </citation>
    <scope>NUCLEOTIDE SEQUENCE [LARGE SCALE GENOMIC DNA]</scope>
    <source>
        <strain evidence="2 3">SAG 216-7</strain>
    </source>
</reference>